<keyword evidence="2" id="KW-1185">Reference proteome</keyword>
<reference evidence="1 2" key="1">
    <citation type="journal article" date="2018" name="PLoS ONE">
        <title>The draft genome of Kipferlia bialata reveals reductive genome evolution in fornicate parasites.</title>
        <authorList>
            <person name="Tanifuji G."/>
            <person name="Takabayashi S."/>
            <person name="Kume K."/>
            <person name="Takagi M."/>
            <person name="Nakayama T."/>
            <person name="Kamikawa R."/>
            <person name="Inagaki Y."/>
            <person name="Hashimoto T."/>
        </authorList>
    </citation>
    <scope>NUCLEOTIDE SEQUENCE [LARGE SCALE GENOMIC DNA]</scope>
    <source>
        <strain evidence="1">NY0173</strain>
    </source>
</reference>
<gene>
    <name evidence="1" type="ORF">KIPB_005041</name>
</gene>
<comment type="caution">
    <text evidence="1">The sequence shown here is derived from an EMBL/GenBank/DDBJ whole genome shotgun (WGS) entry which is preliminary data.</text>
</comment>
<protein>
    <submittedName>
        <fullName evidence="1">Uncharacterized protein</fullName>
    </submittedName>
</protein>
<dbReference type="EMBL" id="BDIP01001141">
    <property type="protein sequence ID" value="GIQ83685.1"/>
    <property type="molecule type" value="Genomic_DNA"/>
</dbReference>
<name>A0A9K3GIM0_9EUKA</name>
<proteinExistence type="predicted"/>
<dbReference type="OrthoDB" id="10562081at2759"/>
<accession>A0A9K3GIM0</accession>
<dbReference type="Proteomes" id="UP000265618">
    <property type="component" value="Unassembled WGS sequence"/>
</dbReference>
<organism evidence="1 2">
    <name type="scientific">Kipferlia bialata</name>
    <dbReference type="NCBI Taxonomy" id="797122"/>
    <lineage>
        <taxon>Eukaryota</taxon>
        <taxon>Metamonada</taxon>
        <taxon>Carpediemonas-like organisms</taxon>
        <taxon>Kipferlia</taxon>
    </lineage>
</organism>
<sequence length="163" mass="18400">MPRGQFRGPVTKEIRERLKTGNLFSLEELRDAMQHVVRSIGVDAKKDFEQLFHLESVYKDLFATEQPTLSGPSLVRSNEEYTSTIQKTVEQLEVGVNTSMRGSRSGAGYQEVVIELHRALLKLTSTALAQRQDRQAVIEAMFSDLESRGVSRDKLPEPLPLQL</sequence>
<evidence type="ECO:0000313" key="1">
    <source>
        <dbReference type="EMBL" id="GIQ83685.1"/>
    </source>
</evidence>
<dbReference type="AlphaFoldDB" id="A0A9K3GIM0"/>
<evidence type="ECO:0000313" key="2">
    <source>
        <dbReference type="Proteomes" id="UP000265618"/>
    </source>
</evidence>